<keyword evidence="3 7" id="KW-0547">Nucleotide-binding</keyword>
<evidence type="ECO:0000256" key="6">
    <source>
        <dbReference type="ARBA" id="ARBA00023125"/>
    </source>
</evidence>
<name>A0A511ZGF1_9BACI</name>
<dbReference type="InterPro" id="IPR010935">
    <property type="entry name" value="SMC_hinge"/>
</dbReference>
<dbReference type="GO" id="GO:0007062">
    <property type="term" value="P:sister chromatid cohesion"/>
    <property type="evidence" value="ECO:0007669"/>
    <property type="project" value="InterPro"/>
</dbReference>
<dbReference type="Gene3D" id="1.10.287.1490">
    <property type="match status" value="1"/>
</dbReference>
<dbReference type="Pfam" id="PF06470">
    <property type="entry name" value="SMC_hinge"/>
    <property type="match status" value="1"/>
</dbReference>
<dbReference type="SUPFAM" id="SSF57997">
    <property type="entry name" value="Tropomyosin"/>
    <property type="match status" value="1"/>
</dbReference>
<evidence type="ECO:0000313" key="10">
    <source>
        <dbReference type="Proteomes" id="UP000321558"/>
    </source>
</evidence>
<sequence>MHLKRLESVGFKSFAERISVDFVPGVTAVVGPNGSGKSNITDAIRWVLGEQSMKSLRGSKMEDIIFQGSDSRSPLNIAEVTLVLDNKDQRVPLDYEEVSVTRRVYRSGESEFYINKQACRLKDIVDLFIDSGLGREAFSIISQGRVEEILSSKAEERRVIFEEAAGVLKYKQRKKKAEYKLAETQENLNRVEDIVHEIEQQLEPLEQQSKKAKEYQTLQAELQETEISVLITEMEQIHNEWQQVLENLAVNERKQKEQSETIRLIEEDLGKEKELAQQYEAEIELQQSNLLDVTERLEKFEGKKQLFEERSKHADENKEKLAQQLDRVISNVKVLEEQKAKEQNKLEQLEAEKTDTLTQKKEIEKNLAISPEDVANRIEDLKAEYIELLNQQAAYRNEKQSVNRQQEQIDAKNVSQSMKFKGMLTERNELEDKQTSVEAILQSHQKNLEAKNQKLKTLKLEMQSERAKYEDAQSKLYQGYQYIEKVKSKKEMLEEMKEDFQGFFQGVRQVLRAREEGKLTDIEGAVIELIDVPKDYITAIETVLGGQAQHIVVESDQAARAAINWLKKNNSGRATFLPLQSIQPRFLSSEGKQELKNHPGFIGIASELVRPKAKKYAKAVQHLIGNVVIAKTLRDANDIAIKLHRRYRIVTLDGDMVHPGGSMSGGAQKKQNQSLFTREKDLQELHMRLGEYKQKTEQFEKGVQQKRDYLRELDEKINLTEQAVQKMQKDVQDSQADFQTLQAKLTSINDNLSIYDMDKKQNEKSHTELEDRNEVLTKELEKISKQLQIVQKEVDDLTEEESKLKETRAKLQDSFYEIKVALAEQEERFKYQQANTKALQTQLERAVLEKKQVEEELETITAIKNQEETEEEIEEKIIRTRSSKQEITESIERLRKKRKESSDIQQTLEEKLKEAQKQYAITNEHYQKQEVKSNRMDVELDNRLHQLEKEYTMTYEMAKRDYPKVENMEEAKTVVSSLKDKINQLGTINLGAIGEYDRISERYQFLKEQRDDLVEGKRTLYTVIGEMDTEMKERFESTFSKIKEEFSQVFMHLFGGGHAELKLTDPKNLLETGVDIIAQPPGKKLQHLSLLSGGERALTAIALLFSILRVRPVPFCILDEVEAALDEANVVRFAKYVKKFSSETQFIVITHRKGTMEEADVLYGVTMQESGVSRLVSVRLEDTKELIQS</sequence>
<evidence type="ECO:0000256" key="3">
    <source>
        <dbReference type="ARBA" id="ARBA00022741"/>
    </source>
</evidence>
<evidence type="ECO:0000256" key="5">
    <source>
        <dbReference type="ARBA" id="ARBA00023054"/>
    </source>
</evidence>
<comment type="domain">
    <text evidence="7">Contains large globular domains required for ATP hydrolysis at each terminus and a third globular domain forming a flexible hinge near the middle of the molecule. These domains are separated by coiled-coil structures.</text>
</comment>
<dbReference type="GO" id="GO:0005524">
    <property type="term" value="F:ATP binding"/>
    <property type="evidence" value="ECO:0007669"/>
    <property type="project" value="UniProtKB-UniRule"/>
</dbReference>
<dbReference type="GO" id="GO:0005694">
    <property type="term" value="C:chromosome"/>
    <property type="evidence" value="ECO:0007669"/>
    <property type="project" value="InterPro"/>
</dbReference>
<dbReference type="InterPro" id="IPR011890">
    <property type="entry name" value="SMC_prok"/>
</dbReference>
<keyword evidence="4 7" id="KW-0067">ATP-binding</keyword>
<dbReference type="Pfam" id="PF02463">
    <property type="entry name" value="SMC_N"/>
    <property type="match status" value="2"/>
</dbReference>
<organism evidence="9 10">
    <name type="scientific">Oceanobacillus sojae</name>
    <dbReference type="NCBI Taxonomy" id="582851"/>
    <lineage>
        <taxon>Bacteria</taxon>
        <taxon>Bacillati</taxon>
        <taxon>Bacillota</taxon>
        <taxon>Bacilli</taxon>
        <taxon>Bacillales</taxon>
        <taxon>Bacillaceae</taxon>
        <taxon>Oceanobacillus</taxon>
    </lineage>
</organism>
<evidence type="ECO:0000256" key="4">
    <source>
        <dbReference type="ARBA" id="ARBA00022840"/>
    </source>
</evidence>
<dbReference type="PIRSF" id="PIRSF005719">
    <property type="entry name" value="SMC"/>
    <property type="match status" value="1"/>
</dbReference>
<dbReference type="PANTHER" id="PTHR43977">
    <property type="entry name" value="STRUCTURAL MAINTENANCE OF CHROMOSOMES PROTEIN 3"/>
    <property type="match status" value="1"/>
</dbReference>
<dbReference type="GO" id="GO:0005737">
    <property type="term" value="C:cytoplasm"/>
    <property type="evidence" value="ECO:0007669"/>
    <property type="project" value="UniProtKB-SubCell"/>
</dbReference>
<dbReference type="STRING" id="582851.GCA_900162665_00360"/>
<feature type="coiled-coil region" evidence="7">
    <location>
        <begin position="710"/>
        <end position="932"/>
    </location>
</feature>
<feature type="coiled-coil region" evidence="7">
    <location>
        <begin position="262"/>
        <end position="398"/>
    </location>
</feature>
<dbReference type="SUPFAM" id="SSF52540">
    <property type="entry name" value="P-loop containing nucleoside triphosphate hydrolases"/>
    <property type="match status" value="1"/>
</dbReference>
<dbReference type="SUPFAM" id="SSF75553">
    <property type="entry name" value="Smc hinge domain"/>
    <property type="match status" value="1"/>
</dbReference>
<dbReference type="OrthoDB" id="9808768at2"/>
<feature type="binding site" evidence="7">
    <location>
        <begin position="32"/>
        <end position="39"/>
    </location>
    <ligand>
        <name>ATP</name>
        <dbReference type="ChEBI" id="CHEBI:30616"/>
    </ligand>
</feature>
<dbReference type="RefSeq" id="WP_147209572.1">
    <property type="nucleotide sequence ID" value="NZ_BJYM01000004.1"/>
</dbReference>
<dbReference type="InterPro" id="IPR027417">
    <property type="entry name" value="P-loop_NTPase"/>
</dbReference>
<evidence type="ECO:0000256" key="7">
    <source>
        <dbReference type="HAMAP-Rule" id="MF_01894"/>
    </source>
</evidence>
<dbReference type="InterPro" id="IPR024704">
    <property type="entry name" value="SMC"/>
</dbReference>
<keyword evidence="10" id="KW-1185">Reference proteome</keyword>
<dbReference type="EMBL" id="BJYM01000004">
    <property type="protein sequence ID" value="GEN86530.1"/>
    <property type="molecule type" value="Genomic_DNA"/>
</dbReference>
<keyword evidence="2 7" id="KW-0963">Cytoplasm</keyword>
<keyword evidence="6 7" id="KW-0238">DNA-binding</keyword>
<comment type="similarity">
    <text evidence="7">Belongs to the SMC family.</text>
</comment>
<dbReference type="Gene3D" id="3.30.70.1620">
    <property type="match status" value="1"/>
</dbReference>
<keyword evidence="5 7" id="KW-0175">Coiled coil</keyword>
<comment type="function">
    <text evidence="7">Required for chromosome condensation and partitioning.</text>
</comment>
<dbReference type="SMART" id="SM00968">
    <property type="entry name" value="SMC_hinge"/>
    <property type="match status" value="1"/>
</dbReference>
<dbReference type="InterPro" id="IPR036277">
    <property type="entry name" value="SMC_hinge_sf"/>
</dbReference>
<dbReference type="FunFam" id="3.40.50.300:FF:000984">
    <property type="entry name" value="Chromosome partition protein Smc"/>
    <property type="match status" value="1"/>
</dbReference>
<dbReference type="GO" id="GO:0016887">
    <property type="term" value="F:ATP hydrolysis activity"/>
    <property type="evidence" value="ECO:0007669"/>
    <property type="project" value="InterPro"/>
</dbReference>
<dbReference type="GO" id="GO:0003677">
    <property type="term" value="F:DNA binding"/>
    <property type="evidence" value="ECO:0007669"/>
    <property type="project" value="UniProtKB-UniRule"/>
</dbReference>
<dbReference type="GO" id="GO:0007059">
    <property type="term" value="P:chromosome segregation"/>
    <property type="evidence" value="ECO:0007669"/>
    <property type="project" value="UniProtKB-UniRule"/>
</dbReference>
<feature type="domain" description="SMC hinge" evidence="8">
    <location>
        <begin position="520"/>
        <end position="640"/>
    </location>
</feature>
<dbReference type="InterPro" id="IPR003395">
    <property type="entry name" value="RecF/RecN/SMC_N"/>
</dbReference>
<comment type="subunit">
    <text evidence="7">Homodimer.</text>
</comment>
<evidence type="ECO:0000256" key="1">
    <source>
        <dbReference type="ARBA" id="ARBA00004496"/>
    </source>
</evidence>
<evidence type="ECO:0000259" key="8">
    <source>
        <dbReference type="SMART" id="SM00968"/>
    </source>
</evidence>
<dbReference type="Gene3D" id="1.20.1060.20">
    <property type="match status" value="1"/>
</dbReference>
<dbReference type="FunFam" id="3.40.50.300:FF:000901">
    <property type="entry name" value="Chromosome partition protein Smc"/>
    <property type="match status" value="1"/>
</dbReference>
<comment type="subcellular location">
    <subcellularLocation>
        <location evidence="1 7">Cytoplasm</location>
    </subcellularLocation>
</comment>
<dbReference type="AlphaFoldDB" id="A0A511ZGF1"/>
<accession>A0A511ZGF1</accession>
<evidence type="ECO:0000313" key="9">
    <source>
        <dbReference type="EMBL" id="GEN86530.1"/>
    </source>
</evidence>
<feature type="coiled-coil region" evidence="7">
    <location>
        <begin position="167"/>
        <end position="225"/>
    </location>
</feature>
<dbReference type="CDD" id="cd03278">
    <property type="entry name" value="ABC_SMC_barmotin"/>
    <property type="match status" value="2"/>
</dbReference>
<comment type="caution">
    <text evidence="9">The sequence shown here is derived from an EMBL/GenBank/DDBJ whole genome shotgun (WGS) entry which is preliminary data.</text>
</comment>
<dbReference type="GO" id="GO:0006260">
    <property type="term" value="P:DNA replication"/>
    <property type="evidence" value="ECO:0007669"/>
    <property type="project" value="UniProtKB-UniRule"/>
</dbReference>
<dbReference type="GO" id="GO:0030261">
    <property type="term" value="P:chromosome condensation"/>
    <property type="evidence" value="ECO:0007669"/>
    <property type="project" value="InterPro"/>
</dbReference>
<evidence type="ECO:0000256" key="2">
    <source>
        <dbReference type="ARBA" id="ARBA00022490"/>
    </source>
</evidence>
<reference evidence="9 10" key="1">
    <citation type="submission" date="2019-07" db="EMBL/GenBank/DDBJ databases">
        <title>Whole genome shotgun sequence of Oceanobacillus sojae NBRC 105379.</title>
        <authorList>
            <person name="Hosoyama A."/>
            <person name="Uohara A."/>
            <person name="Ohji S."/>
            <person name="Ichikawa N."/>
        </authorList>
    </citation>
    <scope>NUCLEOTIDE SEQUENCE [LARGE SCALE GENOMIC DNA]</scope>
    <source>
        <strain evidence="9 10">NBRC 105379</strain>
    </source>
</reference>
<dbReference type="Gene3D" id="3.40.50.300">
    <property type="entry name" value="P-loop containing nucleotide triphosphate hydrolases"/>
    <property type="match status" value="2"/>
</dbReference>
<protein>
    <recommendedName>
        <fullName evidence="7">Chromosome partition protein Smc</fullName>
    </recommendedName>
</protein>
<dbReference type="Proteomes" id="UP000321558">
    <property type="component" value="Unassembled WGS sequence"/>
</dbReference>
<dbReference type="HAMAP" id="MF_01894">
    <property type="entry name" value="Smc_prok"/>
    <property type="match status" value="1"/>
</dbReference>
<feature type="coiled-coil region" evidence="7">
    <location>
        <begin position="427"/>
        <end position="475"/>
    </location>
</feature>
<gene>
    <name evidence="7 9" type="primary">smc</name>
    <name evidence="9" type="ORF">OSO01_12690</name>
</gene>
<proteinExistence type="inferred from homology"/>
<dbReference type="NCBIfam" id="TIGR02168">
    <property type="entry name" value="SMC_prok_B"/>
    <property type="match status" value="1"/>
</dbReference>